<evidence type="ECO:0000256" key="9">
    <source>
        <dbReference type="ARBA" id="ARBA00023128"/>
    </source>
</evidence>
<keyword evidence="4 12" id="KW-0813">Transport</keyword>
<evidence type="ECO:0000256" key="8">
    <source>
        <dbReference type="ARBA" id="ARBA00023065"/>
    </source>
</evidence>
<keyword evidence="7 12" id="KW-0999">Mitochondrion inner membrane</keyword>
<dbReference type="AlphaFoldDB" id="A0A2K1QGV8"/>
<dbReference type="InterPro" id="IPR036228">
    <property type="entry name" value="ATP_synth_F0_dsu_sf_mt"/>
</dbReference>
<dbReference type="Proteomes" id="UP000243797">
    <property type="component" value="Unassembled WGS sequence"/>
</dbReference>
<dbReference type="InParanoid" id="A0A2K1QGV8"/>
<evidence type="ECO:0000256" key="2">
    <source>
        <dbReference type="ARBA" id="ARBA00006842"/>
    </source>
</evidence>
<evidence type="ECO:0000256" key="1">
    <source>
        <dbReference type="ARBA" id="ARBA00004273"/>
    </source>
</evidence>
<keyword evidence="6 12" id="KW-0375">Hydrogen ion transport</keyword>
<gene>
    <name evidence="13" type="ORF">CAC42_6645</name>
</gene>
<keyword evidence="10 12" id="KW-0472">Membrane</keyword>
<evidence type="ECO:0000256" key="12">
    <source>
        <dbReference type="PIRNR" id="PIRNR005514"/>
    </source>
</evidence>
<dbReference type="SUPFAM" id="SSF161065">
    <property type="entry name" value="ATP synthase D chain-like"/>
    <property type="match status" value="1"/>
</dbReference>
<dbReference type="PIRSF" id="PIRSF005514">
    <property type="entry name" value="ATPase_F0_D_mt"/>
    <property type="match status" value="1"/>
</dbReference>
<evidence type="ECO:0000256" key="11">
    <source>
        <dbReference type="ARBA" id="ARBA00023310"/>
    </source>
</evidence>
<evidence type="ECO:0000313" key="13">
    <source>
        <dbReference type="EMBL" id="PNS14132.1"/>
    </source>
</evidence>
<keyword evidence="14" id="KW-1185">Reference proteome</keyword>
<name>A0A2K1QGV8_9PEZI</name>
<keyword evidence="8 12" id="KW-0406">Ion transport</keyword>
<evidence type="ECO:0000256" key="3">
    <source>
        <dbReference type="ARBA" id="ARBA00021688"/>
    </source>
</evidence>
<dbReference type="EMBL" id="NKHZ01000088">
    <property type="protein sequence ID" value="PNS14132.1"/>
    <property type="molecule type" value="Genomic_DNA"/>
</dbReference>
<keyword evidence="5" id="KW-0138">CF(0)</keyword>
<proteinExistence type="inferred from homology"/>
<accession>A0A2K1QGV8</accession>
<comment type="function">
    <text evidence="12">Mitochondrial membrane ATP synthase (F(1)F(0) ATP synthase or Complex V) produces ATP from ADP in the presence of a proton gradient across the membrane which is generated by electron transport complexes of the respiratory chain. F-type ATPases consist of two structural domains, F(1) - containing the extramembraneous catalytic core, and F(0) - containing the membrane proton channel, linked together by a central stalk and a peripheral stalk. During catalysis, ATP synthesis in the catalytic domain of F(1) is coupled via a rotary mechanism of the central stalk subunits to proton translocation.</text>
</comment>
<evidence type="ECO:0000256" key="10">
    <source>
        <dbReference type="ARBA" id="ARBA00023136"/>
    </source>
</evidence>
<evidence type="ECO:0000256" key="6">
    <source>
        <dbReference type="ARBA" id="ARBA00022781"/>
    </source>
</evidence>
<comment type="caution">
    <text evidence="13">The sequence shown here is derived from an EMBL/GenBank/DDBJ whole genome shotgun (WGS) entry which is preliminary data.</text>
</comment>
<keyword evidence="9 12" id="KW-0496">Mitochondrion</keyword>
<evidence type="ECO:0000313" key="14">
    <source>
        <dbReference type="Proteomes" id="UP000243797"/>
    </source>
</evidence>
<dbReference type="Gene3D" id="6.10.280.70">
    <property type="match status" value="1"/>
</dbReference>
<dbReference type="GO" id="GO:0045259">
    <property type="term" value="C:proton-transporting ATP synthase complex"/>
    <property type="evidence" value="ECO:0007669"/>
    <property type="project" value="UniProtKB-KW"/>
</dbReference>
<comment type="subcellular location">
    <subcellularLocation>
        <location evidence="1 12">Mitochondrion inner membrane</location>
    </subcellularLocation>
</comment>
<evidence type="ECO:0000256" key="5">
    <source>
        <dbReference type="ARBA" id="ARBA00022547"/>
    </source>
</evidence>
<evidence type="ECO:0000256" key="4">
    <source>
        <dbReference type="ARBA" id="ARBA00022448"/>
    </source>
</evidence>
<dbReference type="GO" id="GO:0015078">
    <property type="term" value="F:proton transmembrane transporter activity"/>
    <property type="evidence" value="ECO:0007669"/>
    <property type="project" value="InterPro"/>
</dbReference>
<protein>
    <recommendedName>
        <fullName evidence="3 12">ATP synthase subunit d, mitochondrial</fullName>
    </recommendedName>
</protein>
<dbReference type="PANTHER" id="PTHR12700">
    <property type="entry name" value="ATP SYNTHASE SUBUNIT D, MITOCHONDRIAL"/>
    <property type="match status" value="1"/>
</dbReference>
<dbReference type="FunCoup" id="A0A2K1QGV8">
    <property type="interactions" value="463"/>
</dbReference>
<dbReference type="STRING" id="2082308.A0A2K1QGV8"/>
<reference evidence="13 14" key="1">
    <citation type="submission" date="2017-06" db="EMBL/GenBank/DDBJ databases">
        <title>Draft genome sequence of a variant of Elsinoe murrayae.</title>
        <authorList>
            <person name="Cheng Q."/>
        </authorList>
    </citation>
    <scope>NUCLEOTIDE SEQUENCE [LARGE SCALE GENOMIC DNA]</scope>
    <source>
        <strain evidence="13 14">CQ-2017a</strain>
    </source>
</reference>
<sequence>MAVARSAASKLDWARLGSQLGLKGATLNSLTAFKKRNDDARRRVQILSEHPTTVDFASYRSMLKNTAIVDELEKQLSSFQVKKYDVARQLKAIDAFEAQAVKSAEETKTLVDKELKDLEKTLGNIEGAREFEELTVDEVVAARPDIDDKVSQLVAKGRWDVPGYKNKFGDLSVL</sequence>
<evidence type="ECO:0000256" key="7">
    <source>
        <dbReference type="ARBA" id="ARBA00022792"/>
    </source>
</evidence>
<dbReference type="GO" id="GO:0015986">
    <property type="term" value="P:proton motive force-driven ATP synthesis"/>
    <property type="evidence" value="ECO:0007669"/>
    <property type="project" value="UniProtKB-UniRule"/>
</dbReference>
<organism evidence="13 14">
    <name type="scientific">Sphaceloma murrayae</name>
    <dbReference type="NCBI Taxonomy" id="2082308"/>
    <lineage>
        <taxon>Eukaryota</taxon>
        <taxon>Fungi</taxon>
        <taxon>Dikarya</taxon>
        <taxon>Ascomycota</taxon>
        <taxon>Pezizomycotina</taxon>
        <taxon>Dothideomycetes</taxon>
        <taxon>Dothideomycetidae</taxon>
        <taxon>Myriangiales</taxon>
        <taxon>Elsinoaceae</taxon>
        <taxon>Sphaceloma</taxon>
    </lineage>
</organism>
<keyword evidence="11" id="KW-0066">ATP synthesis</keyword>
<dbReference type="Pfam" id="PF05873">
    <property type="entry name" value="Mt_ATP-synt_D"/>
    <property type="match status" value="1"/>
</dbReference>
<comment type="similarity">
    <text evidence="2 12">Belongs to the ATPase d subunit family.</text>
</comment>
<dbReference type="OrthoDB" id="35799at2759"/>
<dbReference type="GO" id="GO:0005743">
    <property type="term" value="C:mitochondrial inner membrane"/>
    <property type="evidence" value="ECO:0007669"/>
    <property type="project" value="UniProtKB-SubCell"/>
</dbReference>
<dbReference type="InterPro" id="IPR008689">
    <property type="entry name" value="ATP_synth_F0_dsu_mt"/>
</dbReference>